<keyword evidence="2" id="KW-0732">Signal</keyword>
<dbReference type="Gene3D" id="2.20.200.10">
    <property type="entry name" value="Outer membrane efflux proteins (OEP)"/>
    <property type="match status" value="1"/>
</dbReference>
<dbReference type="PANTHER" id="PTHR30203">
    <property type="entry name" value="OUTER MEMBRANE CATION EFFLUX PROTEIN"/>
    <property type="match status" value="1"/>
</dbReference>
<keyword evidence="2" id="KW-0449">Lipoprotein</keyword>
<keyword evidence="2" id="KW-0564">Palmitate</keyword>
<feature type="chain" id="PRO_5044995429" evidence="2">
    <location>
        <begin position="30"/>
        <end position="468"/>
    </location>
</feature>
<protein>
    <submittedName>
        <fullName evidence="3">Efflux transporter outer membrane subunit</fullName>
    </submittedName>
</protein>
<reference evidence="3 4" key="1">
    <citation type="submission" date="2021-04" db="EMBL/GenBank/DDBJ databases">
        <title>The genome sequence of type strain Ideonella paludis KCTC 32238.</title>
        <authorList>
            <person name="Liu Y."/>
        </authorList>
    </citation>
    <scope>NUCLEOTIDE SEQUENCE [LARGE SCALE GENOMIC DNA]</scope>
    <source>
        <strain evidence="3 4">KCTC 32238</strain>
    </source>
</reference>
<dbReference type="SUPFAM" id="SSF56954">
    <property type="entry name" value="Outer membrane efflux proteins (OEP)"/>
    <property type="match status" value="1"/>
</dbReference>
<accession>A0ABS5E1M5</accession>
<comment type="subcellular location">
    <subcellularLocation>
        <location evidence="2">Cell membrane</location>
        <topology evidence="2">Lipid-anchor</topology>
    </subcellularLocation>
</comment>
<dbReference type="NCBIfam" id="TIGR01845">
    <property type="entry name" value="outer_NodT"/>
    <property type="match status" value="1"/>
</dbReference>
<proteinExistence type="inferred from homology"/>
<comment type="caution">
    <text evidence="3">The sequence shown here is derived from an EMBL/GenBank/DDBJ whole genome shotgun (WGS) entry which is preliminary data.</text>
</comment>
<dbReference type="PANTHER" id="PTHR30203:SF29">
    <property type="entry name" value="PROTEIN CYAE"/>
    <property type="match status" value="1"/>
</dbReference>
<dbReference type="InterPro" id="IPR003423">
    <property type="entry name" value="OMP_efflux"/>
</dbReference>
<evidence type="ECO:0000256" key="1">
    <source>
        <dbReference type="ARBA" id="ARBA00007613"/>
    </source>
</evidence>
<evidence type="ECO:0000313" key="4">
    <source>
        <dbReference type="Proteomes" id="UP000672097"/>
    </source>
</evidence>
<comment type="similarity">
    <text evidence="1 2">Belongs to the outer membrane factor (OMF) (TC 1.B.17) family.</text>
</comment>
<organism evidence="3 4">
    <name type="scientific">Ideonella paludis</name>
    <dbReference type="NCBI Taxonomy" id="1233411"/>
    <lineage>
        <taxon>Bacteria</taxon>
        <taxon>Pseudomonadati</taxon>
        <taxon>Pseudomonadota</taxon>
        <taxon>Betaproteobacteria</taxon>
        <taxon>Burkholderiales</taxon>
        <taxon>Sphaerotilaceae</taxon>
        <taxon>Ideonella</taxon>
    </lineage>
</organism>
<dbReference type="Proteomes" id="UP000672097">
    <property type="component" value="Unassembled WGS sequence"/>
</dbReference>
<gene>
    <name evidence="3" type="ORF">KAK11_18490</name>
</gene>
<dbReference type="EMBL" id="JAGQDG010000007">
    <property type="protein sequence ID" value="MBQ0937320.1"/>
    <property type="molecule type" value="Genomic_DNA"/>
</dbReference>
<name>A0ABS5E1M5_9BURK</name>
<keyword evidence="2" id="KW-0812">Transmembrane</keyword>
<keyword evidence="2" id="KW-1134">Transmembrane beta strand</keyword>
<keyword evidence="2" id="KW-0472">Membrane</keyword>
<keyword evidence="4" id="KW-1185">Reference proteome</keyword>
<dbReference type="Gene3D" id="1.20.1600.10">
    <property type="entry name" value="Outer membrane efflux proteins (OEP)"/>
    <property type="match status" value="1"/>
</dbReference>
<sequence>MKEKMRNKPLRTLAAVCAAASLCGPALQAAPVSPTVPEIWQAPQPHQGSVAELAQWWQQFGEPALPDLLAAAQAASPSVAAAATRLAQAQAQRVAAGAGLAPQLNASASAQRSRPDLASGVLNTAQAGLQFSWELDVFGGQRAARDAAVARQQGAQAQWHEARVSVAAQLAQGVLALRACEASVAQAQADAESRQHSLRLTQVLRQAGFESEANAAQLAAGQAQAQAQVQALAATCEREVKALVALTGVAEEPLRLRLQARRGQLPEPVGLGVSEVPAKVLQQRPDVFAAERQLEAAAADLTEAQAARWPRISVGGSLGRLQVATQGLTDTGTVWSVGPVQISLPLWDGGQRTARTQAAEAALSEARVTYNAVLRTAVREVEQALVSLQAATQRRQQAQQASSHSDTVWKATRALEQQGLASGLALEEARRASLQAQTLVVASHQEQVSAWIDLYRALGGGWSAPQEH</sequence>
<feature type="signal peptide" evidence="2">
    <location>
        <begin position="1"/>
        <end position="29"/>
    </location>
</feature>
<evidence type="ECO:0000256" key="2">
    <source>
        <dbReference type="RuleBase" id="RU362097"/>
    </source>
</evidence>
<dbReference type="Pfam" id="PF02321">
    <property type="entry name" value="OEP"/>
    <property type="match status" value="2"/>
</dbReference>
<dbReference type="InterPro" id="IPR010131">
    <property type="entry name" value="MdtP/NodT-like"/>
</dbReference>
<evidence type="ECO:0000313" key="3">
    <source>
        <dbReference type="EMBL" id="MBQ0937320.1"/>
    </source>
</evidence>